<dbReference type="EMBL" id="CM034406">
    <property type="protein sequence ID" value="KAJ0173169.1"/>
    <property type="molecule type" value="Genomic_DNA"/>
</dbReference>
<organism evidence="1 2">
    <name type="scientific">Dendrolimus kikuchii</name>
    <dbReference type="NCBI Taxonomy" id="765133"/>
    <lineage>
        <taxon>Eukaryota</taxon>
        <taxon>Metazoa</taxon>
        <taxon>Ecdysozoa</taxon>
        <taxon>Arthropoda</taxon>
        <taxon>Hexapoda</taxon>
        <taxon>Insecta</taxon>
        <taxon>Pterygota</taxon>
        <taxon>Neoptera</taxon>
        <taxon>Endopterygota</taxon>
        <taxon>Lepidoptera</taxon>
        <taxon>Glossata</taxon>
        <taxon>Ditrysia</taxon>
        <taxon>Bombycoidea</taxon>
        <taxon>Lasiocampidae</taxon>
        <taxon>Dendrolimus</taxon>
    </lineage>
</organism>
<evidence type="ECO:0000313" key="2">
    <source>
        <dbReference type="Proteomes" id="UP000824533"/>
    </source>
</evidence>
<keyword evidence="2" id="KW-1185">Reference proteome</keyword>
<evidence type="ECO:0000313" key="1">
    <source>
        <dbReference type="EMBL" id="KAJ0173169.1"/>
    </source>
</evidence>
<reference evidence="1 2" key="1">
    <citation type="journal article" date="2021" name="Front. Genet.">
        <title>Chromosome-Level Genome Assembly Reveals Significant Gene Expansion in the Toll and IMD Signaling Pathways of Dendrolimus kikuchii.</title>
        <authorList>
            <person name="Zhou J."/>
            <person name="Wu P."/>
            <person name="Xiong Z."/>
            <person name="Liu N."/>
            <person name="Zhao N."/>
            <person name="Ji M."/>
            <person name="Qiu Y."/>
            <person name="Yang B."/>
        </authorList>
    </citation>
    <scope>NUCLEOTIDE SEQUENCE [LARGE SCALE GENOMIC DNA]</scope>
    <source>
        <strain evidence="1">Ann1</strain>
    </source>
</reference>
<dbReference type="Proteomes" id="UP000824533">
    <property type="component" value="Linkage Group LG20"/>
</dbReference>
<comment type="caution">
    <text evidence="1">The sequence shown here is derived from an EMBL/GenBank/DDBJ whole genome shotgun (WGS) entry which is preliminary data.</text>
</comment>
<name>A0ACC1CP36_9NEOP</name>
<proteinExistence type="predicted"/>
<protein>
    <submittedName>
        <fullName evidence="1">Uncharacterized protein</fullName>
    </submittedName>
</protein>
<accession>A0ACC1CP36</accession>
<gene>
    <name evidence="1" type="ORF">K1T71_011345</name>
</gene>
<sequence>MVVAPIQWLTASFYFLFGPILKFTRLQSSKPIVQELFIHLVNKFRLVNVDTFEDIEKANVNGELWLRGPTVCMGYYKNEEETKISIVDGWLRSGDIFYTDEKGHFYFVERLKLLLKYRSYQISPTEVENVIRQHPGVLDVAVTGIHDQECGDLVVACVVPKPGYKVYAQEIKDLVKENLSEAKQLRGGVIFMNELPMTSTTKTNRRLLNQIVLGMTRE</sequence>